<keyword evidence="2" id="KW-1185">Reference proteome</keyword>
<dbReference type="KEGG" id="vcop:MM50RIKEN_12830"/>
<reference evidence="1" key="1">
    <citation type="submission" date="2020-09" db="EMBL/GenBank/DDBJ databases">
        <title>New species isolated from human feces.</title>
        <authorList>
            <person name="Kitahara M."/>
            <person name="Shigeno Y."/>
            <person name="Shime M."/>
            <person name="Matsumoto Y."/>
            <person name="Nakamura S."/>
            <person name="Motooka D."/>
            <person name="Fukuoka S."/>
            <person name="Nishikawa H."/>
            <person name="Benno Y."/>
        </authorList>
    </citation>
    <scope>NUCLEOTIDE SEQUENCE</scope>
    <source>
        <strain evidence="1">MM50</strain>
    </source>
</reference>
<dbReference type="EMBL" id="AP023418">
    <property type="protein sequence ID" value="BCK81520.1"/>
    <property type="molecule type" value="Genomic_DNA"/>
</dbReference>
<sequence>MAKETMSFQREYAEAYDWVAQQFKDWAFTLTTSISVLQRLRPASMRIHGNLYRKGHGCLSAALRPAIILSCWTKPTIYWDFPLPAAGHPDDVQLPAGGWREAPAAVQALPEGVSEQSLQFRIFAVPRCKNQYNVYKSREKNKGQDGENDD</sequence>
<protein>
    <submittedName>
        <fullName evidence="1">Uncharacterized protein</fullName>
    </submittedName>
</protein>
<gene>
    <name evidence="1" type="ORF">MM50RIKEN_12830</name>
</gene>
<proteinExistence type="predicted"/>
<dbReference type="AlphaFoldDB" id="A0A810Q0P7"/>
<organism evidence="1 2">
    <name type="scientific">Vescimonas coprocola</name>
    <dbReference type="NCBI Taxonomy" id="2714355"/>
    <lineage>
        <taxon>Bacteria</taxon>
        <taxon>Bacillati</taxon>
        <taxon>Bacillota</taxon>
        <taxon>Clostridia</taxon>
        <taxon>Eubacteriales</taxon>
        <taxon>Oscillospiraceae</taxon>
        <taxon>Vescimonas</taxon>
    </lineage>
</organism>
<name>A0A810Q0P7_9FIRM</name>
<evidence type="ECO:0000313" key="2">
    <source>
        <dbReference type="Proteomes" id="UP000681035"/>
    </source>
</evidence>
<accession>A0A810Q0P7</accession>
<dbReference type="Proteomes" id="UP000681035">
    <property type="component" value="Chromosome"/>
</dbReference>
<evidence type="ECO:0000313" key="1">
    <source>
        <dbReference type="EMBL" id="BCK81520.1"/>
    </source>
</evidence>